<protein>
    <submittedName>
        <fullName evidence="1">Uncharacterized protein</fullName>
    </submittedName>
</protein>
<sequence length="67" mass="8265">MDFAESFAKENNYSSIRLDVNSQNMRVIEFYKKRNYFIRISVNFPEREYPFHCMEKKIITAYNKVLW</sequence>
<name>A0AC61Y7D2_9FLAO</name>
<proteinExistence type="predicted"/>
<dbReference type="Proteomes" id="UP000356253">
    <property type="component" value="Unassembled WGS sequence"/>
</dbReference>
<evidence type="ECO:0000313" key="2">
    <source>
        <dbReference type="Proteomes" id="UP000356253"/>
    </source>
</evidence>
<gene>
    <name evidence="1" type="ORF">FVB9532_01676</name>
</gene>
<organism evidence="1 2">
    <name type="scientific">Mesonia oceanica</name>
    <dbReference type="NCBI Taxonomy" id="2687242"/>
    <lineage>
        <taxon>Bacteria</taxon>
        <taxon>Pseudomonadati</taxon>
        <taxon>Bacteroidota</taxon>
        <taxon>Flavobacteriia</taxon>
        <taxon>Flavobacteriales</taxon>
        <taxon>Flavobacteriaceae</taxon>
        <taxon>Mesonia</taxon>
    </lineage>
</organism>
<reference evidence="1" key="1">
    <citation type="submission" date="2019-09" db="EMBL/GenBank/DDBJ databases">
        <authorList>
            <person name="Rodrigo-Torres L."/>
            <person name="Arahal R. D."/>
            <person name="Lucena T."/>
        </authorList>
    </citation>
    <scope>NUCLEOTIDE SEQUENCE</scope>
    <source>
        <strain evidence="1">ISS653</strain>
    </source>
</reference>
<accession>A0AC61Y7D2</accession>
<comment type="caution">
    <text evidence="1">The sequence shown here is derived from an EMBL/GenBank/DDBJ whole genome shotgun (WGS) entry which is preliminary data.</text>
</comment>
<dbReference type="EMBL" id="CABVMM010000006">
    <property type="protein sequence ID" value="VVV00406.1"/>
    <property type="molecule type" value="Genomic_DNA"/>
</dbReference>
<keyword evidence="2" id="KW-1185">Reference proteome</keyword>
<evidence type="ECO:0000313" key="1">
    <source>
        <dbReference type="EMBL" id="VVV00406.1"/>
    </source>
</evidence>